<organism evidence="1 2">
    <name type="scientific">Planococcus shenhongbingii</name>
    <dbReference type="NCBI Taxonomy" id="3058398"/>
    <lineage>
        <taxon>Bacteria</taxon>
        <taxon>Bacillati</taxon>
        <taxon>Bacillota</taxon>
        <taxon>Bacilli</taxon>
        <taxon>Bacillales</taxon>
        <taxon>Caryophanaceae</taxon>
        <taxon>Planococcus</taxon>
    </lineage>
</organism>
<keyword evidence="2" id="KW-1185">Reference proteome</keyword>
<evidence type="ECO:0000313" key="2">
    <source>
        <dbReference type="Proteomes" id="UP001172142"/>
    </source>
</evidence>
<reference evidence="1 2" key="1">
    <citation type="submission" date="2023-07" db="EMBL/GenBank/DDBJ databases">
        <title>Novel species in genus Planococcus.</title>
        <authorList>
            <person name="Ning S."/>
        </authorList>
    </citation>
    <scope>NUCLEOTIDE SEQUENCE [LARGE SCALE GENOMIC DNA]</scope>
    <source>
        <strain evidence="1 2">N017</strain>
    </source>
</reference>
<comment type="caution">
    <text evidence="1">The sequence shown here is derived from an EMBL/GenBank/DDBJ whole genome shotgun (WGS) entry which is preliminary data.</text>
</comment>
<proteinExistence type="predicted"/>
<name>A0ABT8N9K9_9BACL</name>
<dbReference type="Proteomes" id="UP001172142">
    <property type="component" value="Unassembled WGS sequence"/>
</dbReference>
<dbReference type="RefSeq" id="WP_301855004.1">
    <property type="nucleotide sequence ID" value="NZ_JAUJWU010000001.1"/>
</dbReference>
<evidence type="ECO:0000313" key="1">
    <source>
        <dbReference type="EMBL" id="MDN7244575.1"/>
    </source>
</evidence>
<protein>
    <submittedName>
        <fullName evidence="1">Uncharacterized protein</fullName>
    </submittedName>
</protein>
<accession>A0ABT8N9K9</accession>
<dbReference type="EMBL" id="JAUJWU010000001">
    <property type="protein sequence ID" value="MDN7244575.1"/>
    <property type="molecule type" value="Genomic_DNA"/>
</dbReference>
<sequence>MAVIKKSNGHILLQDGFDTSKRTYDAGEAQEESSLITAISSQMKDEDVAIIAIAQEQTEESYNYILEKFDAATVPLQRQRYPRRSRACT</sequence>
<gene>
    <name evidence="1" type="ORF">QWY13_03635</name>
</gene>